<feature type="compositionally biased region" description="Basic residues" evidence="1">
    <location>
        <begin position="84"/>
        <end position="93"/>
    </location>
</feature>
<evidence type="ECO:0000313" key="3">
    <source>
        <dbReference type="Proteomes" id="UP000335636"/>
    </source>
</evidence>
<feature type="compositionally biased region" description="Low complexity" evidence="1">
    <location>
        <begin position="25"/>
        <end position="56"/>
    </location>
</feature>
<organism evidence="2 3">
    <name type="scientific">Marmota monax</name>
    <name type="common">Woodchuck</name>
    <dbReference type="NCBI Taxonomy" id="9995"/>
    <lineage>
        <taxon>Eukaryota</taxon>
        <taxon>Metazoa</taxon>
        <taxon>Chordata</taxon>
        <taxon>Craniata</taxon>
        <taxon>Vertebrata</taxon>
        <taxon>Euteleostomi</taxon>
        <taxon>Mammalia</taxon>
        <taxon>Eutheria</taxon>
        <taxon>Euarchontoglires</taxon>
        <taxon>Glires</taxon>
        <taxon>Rodentia</taxon>
        <taxon>Sciuromorpha</taxon>
        <taxon>Sciuridae</taxon>
        <taxon>Xerinae</taxon>
        <taxon>Marmotini</taxon>
        <taxon>Marmota</taxon>
    </lineage>
</organism>
<feature type="region of interest" description="Disordered" evidence="1">
    <location>
        <begin position="1"/>
        <end position="93"/>
    </location>
</feature>
<keyword evidence="3" id="KW-1185">Reference proteome</keyword>
<feature type="compositionally biased region" description="Basic residues" evidence="1">
    <location>
        <begin position="10"/>
        <end position="24"/>
    </location>
</feature>
<dbReference type="Proteomes" id="UP000335636">
    <property type="component" value="Unassembled WGS sequence"/>
</dbReference>
<evidence type="ECO:0000256" key="1">
    <source>
        <dbReference type="SAM" id="MobiDB-lite"/>
    </source>
</evidence>
<protein>
    <submittedName>
        <fullName evidence="2">Uncharacterized protein</fullName>
    </submittedName>
</protein>
<evidence type="ECO:0000313" key="2">
    <source>
        <dbReference type="EMBL" id="VTJ85397.1"/>
    </source>
</evidence>
<reference evidence="2" key="1">
    <citation type="submission" date="2019-04" db="EMBL/GenBank/DDBJ databases">
        <authorList>
            <person name="Alioto T."/>
            <person name="Alioto T."/>
        </authorList>
    </citation>
    <scope>NUCLEOTIDE SEQUENCE [LARGE SCALE GENOMIC DNA]</scope>
</reference>
<sequence>LTLEGGRSRDAHHRRRPHAARLRPRPGCLTGAAAGPEGAEPTNTSSAVVAAAVRPRATPPPCWPRPASGHAPAARSPPPDQRTRKPGLKTYSR</sequence>
<accession>A0A5E4CUA6</accession>
<name>A0A5E4CUA6_MARMO</name>
<dbReference type="AlphaFoldDB" id="A0A5E4CUA6"/>
<feature type="non-terminal residue" evidence="2">
    <location>
        <position position="1"/>
    </location>
</feature>
<proteinExistence type="predicted"/>
<comment type="caution">
    <text evidence="2">The sequence shown here is derived from an EMBL/GenBank/DDBJ whole genome shotgun (WGS) entry which is preliminary data.</text>
</comment>
<dbReference type="EMBL" id="CABDUW010002091">
    <property type="protein sequence ID" value="VTJ85397.1"/>
    <property type="molecule type" value="Genomic_DNA"/>
</dbReference>
<gene>
    <name evidence="2" type="ORF">MONAX_5E005727</name>
</gene>